<dbReference type="InterPro" id="IPR023352">
    <property type="entry name" value="MAPEG-like_dom_sf"/>
</dbReference>
<organism evidence="6 7">
    <name type="scientific">Remersonia thermophila</name>
    <dbReference type="NCBI Taxonomy" id="72144"/>
    <lineage>
        <taxon>Eukaryota</taxon>
        <taxon>Fungi</taxon>
        <taxon>Dikarya</taxon>
        <taxon>Ascomycota</taxon>
        <taxon>Pezizomycotina</taxon>
        <taxon>Sordariomycetes</taxon>
        <taxon>Sordariomycetidae</taxon>
        <taxon>Sordariales</taxon>
        <taxon>Sordariales incertae sedis</taxon>
        <taxon>Remersonia</taxon>
    </lineage>
</organism>
<dbReference type="EMBL" id="JAZGUE010000005">
    <property type="protein sequence ID" value="KAL2266326.1"/>
    <property type="molecule type" value="Genomic_DNA"/>
</dbReference>
<dbReference type="Gene3D" id="1.20.120.550">
    <property type="entry name" value="Membrane associated eicosanoid/glutathione metabolism-like domain"/>
    <property type="match status" value="1"/>
</dbReference>
<dbReference type="Pfam" id="PF01124">
    <property type="entry name" value="MAPEG"/>
    <property type="match status" value="1"/>
</dbReference>
<dbReference type="RefSeq" id="XP_070865053.1">
    <property type="nucleotide sequence ID" value="XM_071012304.1"/>
</dbReference>
<dbReference type="InterPro" id="IPR001129">
    <property type="entry name" value="Membr-assoc_MAPEG"/>
</dbReference>
<gene>
    <name evidence="6" type="ORF">VTJ83DRAFT_5678</name>
</gene>
<feature type="transmembrane region" description="Helical" evidence="5">
    <location>
        <begin position="12"/>
        <end position="30"/>
    </location>
</feature>
<accession>A0ABR4D7M6</accession>
<proteinExistence type="predicted"/>
<dbReference type="PANTHER" id="PTHR10250">
    <property type="entry name" value="MICROSOMAL GLUTATHIONE S-TRANSFERASE"/>
    <property type="match status" value="1"/>
</dbReference>
<evidence type="ECO:0000256" key="3">
    <source>
        <dbReference type="ARBA" id="ARBA00022989"/>
    </source>
</evidence>
<evidence type="ECO:0000256" key="1">
    <source>
        <dbReference type="ARBA" id="ARBA00004141"/>
    </source>
</evidence>
<evidence type="ECO:0000313" key="6">
    <source>
        <dbReference type="EMBL" id="KAL2266326.1"/>
    </source>
</evidence>
<evidence type="ECO:0000313" key="7">
    <source>
        <dbReference type="Proteomes" id="UP001600064"/>
    </source>
</evidence>
<protein>
    <recommendedName>
        <fullName evidence="8">Microsomal glutathione S-transferase 3</fullName>
    </recommendedName>
</protein>
<dbReference type="Proteomes" id="UP001600064">
    <property type="component" value="Unassembled WGS sequence"/>
</dbReference>
<dbReference type="GeneID" id="98126948"/>
<dbReference type="SUPFAM" id="SSF161084">
    <property type="entry name" value="MAPEG domain-like"/>
    <property type="match status" value="1"/>
</dbReference>
<evidence type="ECO:0000256" key="4">
    <source>
        <dbReference type="ARBA" id="ARBA00023136"/>
    </source>
</evidence>
<reference evidence="6 7" key="1">
    <citation type="journal article" date="2024" name="Commun. Biol.">
        <title>Comparative genomic analysis of thermophilic fungi reveals convergent evolutionary adaptations and gene losses.</title>
        <authorList>
            <person name="Steindorff A.S."/>
            <person name="Aguilar-Pontes M.V."/>
            <person name="Robinson A.J."/>
            <person name="Andreopoulos B."/>
            <person name="LaButti K."/>
            <person name="Kuo A."/>
            <person name="Mondo S."/>
            <person name="Riley R."/>
            <person name="Otillar R."/>
            <person name="Haridas S."/>
            <person name="Lipzen A."/>
            <person name="Grimwood J."/>
            <person name="Schmutz J."/>
            <person name="Clum A."/>
            <person name="Reid I.D."/>
            <person name="Moisan M.C."/>
            <person name="Butler G."/>
            <person name="Nguyen T.T.M."/>
            <person name="Dewar K."/>
            <person name="Conant G."/>
            <person name="Drula E."/>
            <person name="Henrissat B."/>
            <person name="Hansel C."/>
            <person name="Singer S."/>
            <person name="Hutchinson M.I."/>
            <person name="de Vries R.P."/>
            <person name="Natvig D.O."/>
            <person name="Powell A.J."/>
            <person name="Tsang A."/>
            <person name="Grigoriev I.V."/>
        </authorList>
    </citation>
    <scope>NUCLEOTIDE SEQUENCE [LARGE SCALE GENOMIC DNA]</scope>
    <source>
        <strain evidence="6 7">ATCC 22073</strain>
    </source>
</reference>
<keyword evidence="3 5" id="KW-1133">Transmembrane helix</keyword>
<dbReference type="PANTHER" id="PTHR10250:SF26">
    <property type="entry name" value="GLUTATHIONE S-TRANSFERASE 3, MITOCHONDRIAL"/>
    <property type="match status" value="1"/>
</dbReference>
<comment type="subcellular location">
    <subcellularLocation>
        <location evidence="1">Membrane</location>
        <topology evidence="1">Multi-pass membrane protein</topology>
    </subcellularLocation>
</comment>
<keyword evidence="4 5" id="KW-0472">Membrane</keyword>
<evidence type="ECO:0000256" key="2">
    <source>
        <dbReference type="ARBA" id="ARBA00022692"/>
    </source>
</evidence>
<dbReference type="InterPro" id="IPR050997">
    <property type="entry name" value="MAPEG"/>
</dbReference>
<keyword evidence="2 5" id="KW-0812">Transmembrane</keyword>
<sequence length="148" mass="15755">MSAITLPNEYGYVLAAATSTFFINSLHFFLTGSARKAAKIAYPRSYATEEEAAKDPKAFAFNCAQRAHANFTENLTPFLGALLVAGLKYPVFAASLGGIWSTARVIFALGYTSKGPQGRLLGSSVGILTDLVLKFTAAYASVGFVLGW</sequence>
<evidence type="ECO:0000256" key="5">
    <source>
        <dbReference type="SAM" id="Phobius"/>
    </source>
</evidence>
<keyword evidence="7" id="KW-1185">Reference proteome</keyword>
<evidence type="ECO:0008006" key="8">
    <source>
        <dbReference type="Google" id="ProtNLM"/>
    </source>
</evidence>
<name>A0ABR4D7M6_9PEZI</name>
<comment type="caution">
    <text evidence="6">The sequence shown here is derived from an EMBL/GenBank/DDBJ whole genome shotgun (WGS) entry which is preliminary data.</text>
</comment>